<name>A0A833RHB3_9POAL</name>
<proteinExistence type="predicted"/>
<reference evidence="1" key="1">
    <citation type="submission" date="2020-01" db="EMBL/GenBank/DDBJ databases">
        <title>Genome sequence of Kobresia littledalei, the first chromosome-level genome in the family Cyperaceae.</title>
        <authorList>
            <person name="Qu G."/>
        </authorList>
    </citation>
    <scope>NUCLEOTIDE SEQUENCE</scope>
    <source>
        <strain evidence="1">C.B.Clarke</strain>
        <tissue evidence="1">Leaf</tissue>
    </source>
</reference>
<dbReference type="EMBL" id="SWLB01000008">
    <property type="protein sequence ID" value="KAF3335164.1"/>
    <property type="molecule type" value="Genomic_DNA"/>
</dbReference>
<dbReference type="InterPro" id="IPR009000">
    <property type="entry name" value="Transl_B-barrel_sf"/>
</dbReference>
<keyword evidence="1" id="KW-0251">Elongation factor</keyword>
<dbReference type="GO" id="GO:0003746">
    <property type="term" value="F:translation elongation factor activity"/>
    <property type="evidence" value="ECO:0007669"/>
    <property type="project" value="UniProtKB-KW"/>
</dbReference>
<dbReference type="OrthoDB" id="5570111at2759"/>
<evidence type="ECO:0000313" key="1">
    <source>
        <dbReference type="EMBL" id="KAF3335164.1"/>
    </source>
</evidence>
<sequence length="129" mass="13874">MVGECALDLAPSTANLTTKYSANIQLMAGLVFKRKSDKPLQHLILDVYKIGGIDIVSVGRVETEVLKRDMAVSFSPSGVGRVETGVLKRDMAVSFIPSGLTVDVGSIEKNHESIQEAVPLYLVTLLDSV</sequence>
<accession>A0A833RHB3</accession>
<keyword evidence="1" id="KW-0648">Protein biosynthesis</keyword>
<dbReference type="Proteomes" id="UP000623129">
    <property type="component" value="Unassembled WGS sequence"/>
</dbReference>
<organism evidence="1 2">
    <name type="scientific">Carex littledalei</name>
    <dbReference type="NCBI Taxonomy" id="544730"/>
    <lineage>
        <taxon>Eukaryota</taxon>
        <taxon>Viridiplantae</taxon>
        <taxon>Streptophyta</taxon>
        <taxon>Embryophyta</taxon>
        <taxon>Tracheophyta</taxon>
        <taxon>Spermatophyta</taxon>
        <taxon>Magnoliopsida</taxon>
        <taxon>Liliopsida</taxon>
        <taxon>Poales</taxon>
        <taxon>Cyperaceae</taxon>
        <taxon>Cyperoideae</taxon>
        <taxon>Cariceae</taxon>
        <taxon>Carex</taxon>
        <taxon>Carex subgen. Euthyceras</taxon>
    </lineage>
</organism>
<dbReference type="AlphaFoldDB" id="A0A833RHB3"/>
<dbReference type="PANTHER" id="PTHR44830">
    <property type="entry name" value="ELONGATION FACTOR 1 ALPHA"/>
    <property type="match status" value="1"/>
</dbReference>
<gene>
    <name evidence="1" type="ORF">FCM35_KLT19671</name>
</gene>
<keyword evidence="2" id="KW-1185">Reference proteome</keyword>
<dbReference type="PANTHER" id="PTHR44830:SF1">
    <property type="entry name" value="TR-TYPE G DOMAIN-CONTAINING PROTEIN"/>
    <property type="match status" value="1"/>
</dbReference>
<protein>
    <submittedName>
        <fullName evidence="1">Elongation factor 1-alpha</fullName>
    </submittedName>
</protein>
<evidence type="ECO:0000313" key="2">
    <source>
        <dbReference type="Proteomes" id="UP000623129"/>
    </source>
</evidence>
<dbReference type="SUPFAM" id="SSF50447">
    <property type="entry name" value="Translation proteins"/>
    <property type="match status" value="2"/>
</dbReference>
<comment type="caution">
    <text evidence="1">The sequence shown here is derived from an EMBL/GenBank/DDBJ whole genome shotgun (WGS) entry which is preliminary data.</text>
</comment>
<dbReference type="Gene3D" id="2.40.30.10">
    <property type="entry name" value="Translation factors"/>
    <property type="match status" value="2"/>
</dbReference>